<dbReference type="SUPFAM" id="SSF51569">
    <property type="entry name" value="Aldolase"/>
    <property type="match status" value="1"/>
</dbReference>
<proteinExistence type="predicted"/>
<organism evidence="4">
    <name type="scientific">Cellulosimicrobium sp. ES-005</name>
    <dbReference type="NCBI Taxonomy" id="3163031"/>
    <lineage>
        <taxon>Bacteria</taxon>
        <taxon>Bacillati</taxon>
        <taxon>Actinomycetota</taxon>
        <taxon>Actinomycetes</taxon>
        <taxon>Micrococcales</taxon>
        <taxon>Promicromonosporaceae</taxon>
        <taxon>Cellulosimicrobium</taxon>
    </lineage>
</organism>
<dbReference type="PANTHER" id="PTHR30304:SF0">
    <property type="entry name" value="D-TAGATOSE-1,6-BISPHOSPHATE ALDOLASE SUBUNIT GATY-RELATED"/>
    <property type="match status" value="1"/>
</dbReference>
<dbReference type="PIRSF" id="PIRSF001359">
    <property type="entry name" value="F_bP_aldolase_II"/>
    <property type="match status" value="1"/>
</dbReference>
<name>A0AAU8G607_9MICO</name>
<feature type="binding site" evidence="3">
    <location>
        <position position="83"/>
    </location>
    <ligand>
        <name>Zn(2+)</name>
        <dbReference type="ChEBI" id="CHEBI:29105"/>
        <label>1</label>
        <note>catalytic</note>
    </ligand>
</feature>
<feature type="binding site" evidence="2">
    <location>
        <begin position="208"/>
        <end position="210"/>
    </location>
    <ligand>
        <name>dihydroxyacetone phosphate</name>
        <dbReference type="ChEBI" id="CHEBI:57642"/>
    </ligand>
</feature>
<feature type="binding site" evidence="3">
    <location>
        <position position="104"/>
    </location>
    <ligand>
        <name>Zn(2+)</name>
        <dbReference type="ChEBI" id="CHEBI:29105"/>
        <label>2</label>
    </ligand>
</feature>
<feature type="binding site" evidence="2">
    <location>
        <begin position="229"/>
        <end position="232"/>
    </location>
    <ligand>
        <name>dihydroxyacetone phosphate</name>
        <dbReference type="ChEBI" id="CHEBI:57642"/>
    </ligand>
</feature>
<keyword evidence="3" id="KW-0479">Metal-binding</keyword>
<evidence type="ECO:0000256" key="3">
    <source>
        <dbReference type="PIRSR" id="PIRSR001359-3"/>
    </source>
</evidence>
<dbReference type="Pfam" id="PF01116">
    <property type="entry name" value="F_bP_aldolase"/>
    <property type="match status" value="1"/>
</dbReference>
<feature type="active site" description="Proton donor" evidence="1">
    <location>
        <position position="82"/>
    </location>
</feature>
<evidence type="ECO:0000313" key="4">
    <source>
        <dbReference type="EMBL" id="XCH31056.1"/>
    </source>
</evidence>
<gene>
    <name evidence="4" type="ORF">ABRQ22_05035</name>
</gene>
<dbReference type="InterPro" id="IPR013785">
    <property type="entry name" value="Aldolase_TIM"/>
</dbReference>
<feature type="binding site" evidence="2">
    <location>
        <position position="180"/>
    </location>
    <ligand>
        <name>dihydroxyacetone phosphate</name>
        <dbReference type="ChEBI" id="CHEBI:57642"/>
    </ligand>
</feature>
<evidence type="ECO:0000256" key="2">
    <source>
        <dbReference type="PIRSR" id="PIRSR001359-2"/>
    </source>
</evidence>
<dbReference type="Gene3D" id="3.20.20.70">
    <property type="entry name" value="Aldolase class I"/>
    <property type="match status" value="1"/>
</dbReference>
<feature type="binding site" evidence="3">
    <location>
        <position position="207"/>
    </location>
    <ligand>
        <name>Zn(2+)</name>
        <dbReference type="ChEBI" id="CHEBI:29105"/>
        <label>1</label>
        <note>catalytic</note>
    </ligand>
</feature>
<evidence type="ECO:0000256" key="1">
    <source>
        <dbReference type="PIRSR" id="PIRSR001359-1"/>
    </source>
</evidence>
<dbReference type="GO" id="GO:0016832">
    <property type="term" value="F:aldehyde-lyase activity"/>
    <property type="evidence" value="ECO:0007669"/>
    <property type="project" value="InterPro"/>
</dbReference>
<dbReference type="RefSeq" id="WP_353708783.1">
    <property type="nucleotide sequence ID" value="NZ_CP159290.1"/>
</dbReference>
<sequence length="290" mass="30816">MPIAPTLALVDEAQRRGYAVPAVNIADDLSARAVIAAADGARSPVILQTSVKTVRSIGARHLSRLVHSAAEEATVPVALHLDHCPDRAVITEVLAEGWSSVLFDASDRPLDVAWRETAEVVREAHAAGAAVESEIENIVGVEDGVGSDEALHSYSVEQLVEVARDTGTDLLAPALGTAHGLYTADPVLRVDRVESLRALSDLPVVLHGGTGLRDEDFRAFIAAGVSKINISTALKLAYMRTAKQHLDECERTGRWEPVKMFDAVLVAVRDEIATHIEVFGSSRDAAGAAA</sequence>
<keyword evidence="3" id="KW-0862">Zinc</keyword>
<dbReference type="PANTHER" id="PTHR30304">
    <property type="entry name" value="D-TAGATOSE-1,6-BISPHOSPHATE ALDOLASE"/>
    <property type="match status" value="1"/>
</dbReference>
<dbReference type="GO" id="GO:0005975">
    <property type="term" value="P:carbohydrate metabolic process"/>
    <property type="evidence" value="ECO:0007669"/>
    <property type="project" value="InterPro"/>
</dbReference>
<reference evidence="4" key="1">
    <citation type="submission" date="2024-06" db="EMBL/GenBank/DDBJ databases">
        <title>Complete genome sequence of the cellulolytic actinobacterium, Cellulosimicrobium ES-005.</title>
        <authorList>
            <person name="Matthews C.T."/>
            <person name="Underwood K.D."/>
            <person name="Ghanchi K.M."/>
            <person name="Fields S.D."/>
            <person name="Gardner S.G."/>
        </authorList>
    </citation>
    <scope>NUCLEOTIDE SEQUENCE</scope>
    <source>
        <strain evidence="4">ES-005</strain>
    </source>
</reference>
<dbReference type="EMBL" id="CP159290">
    <property type="protein sequence ID" value="XCH31056.1"/>
    <property type="molecule type" value="Genomic_DNA"/>
</dbReference>
<dbReference type="AlphaFoldDB" id="A0AAU8G607"/>
<comment type="cofactor">
    <cofactor evidence="3">
        <name>Zn(2+)</name>
        <dbReference type="ChEBI" id="CHEBI:29105"/>
    </cofactor>
    <text evidence="3">Binds 2 Zn(2+) ions per subunit. One is catalytic and the other provides a structural contribution.</text>
</comment>
<dbReference type="InterPro" id="IPR050246">
    <property type="entry name" value="Class_II_FBP_aldolase"/>
</dbReference>
<feature type="binding site" evidence="3">
    <location>
        <position position="134"/>
    </location>
    <ligand>
        <name>Zn(2+)</name>
        <dbReference type="ChEBI" id="CHEBI:29105"/>
        <label>2</label>
    </ligand>
</feature>
<accession>A0AAU8G607</accession>
<dbReference type="InterPro" id="IPR000771">
    <property type="entry name" value="FBA_II"/>
</dbReference>
<protein>
    <submittedName>
        <fullName evidence="4">Class II fructose-bisphosphate aldolase</fullName>
    </submittedName>
</protein>
<feature type="binding site" evidence="3">
    <location>
        <position position="179"/>
    </location>
    <ligand>
        <name>Zn(2+)</name>
        <dbReference type="ChEBI" id="CHEBI:29105"/>
        <label>1</label>
        <note>catalytic</note>
    </ligand>
</feature>
<dbReference type="GO" id="GO:0008270">
    <property type="term" value="F:zinc ion binding"/>
    <property type="evidence" value="ECO:0007669"/>
    <property type="project" value="InterPro"/>
</dbReference>